<feature type="compositionally biased region" description="Polar residues" evidence="1">
    <location>
        <begin position="44"/>
        <end position="64"/>
    </location>
</feature>
<keyword evidence="3" id="KW-1185">Reference proteome</keyword>
<proteinExistence type="predicted"/>
<evidence type="ECO:0000256" key="1">
    <source>
        <dbReference type="SAM" id="MobiDB-lite"/>
    </source>
</evidence>
<comment type="caution">
    <text evidence="2">The sequence shown here is derived from an EMBL/GenBank/DDBJ whole genome shotgun (WGS) entry which is preliminary data.</text>
</comment>
<sequence length="178" mass="19336">MGSISQLTPGVQAIIQNGCRRGVLLGSRGSGSGSQQNQSCFSPMTLNNYQPSRWSLSPGSNETSIPAKPPKRPQRSTIQTRVYIEPEADHNVQDYWETVHLSDDSSNAYQNLGDTEETKSDTEPDTETLDIEEGTVSEPRHSSQTAGQLGNSSPMTVRISTTLESQEASLAPRMPLAQ</sequence>
<accession>A0A2T6ZR82</accession>
<gene>
    <name evidence="2" type="ORF">B9Z19DRAFT_1065385</name>
</gene>
<name>A0A2T6ZR82_TUBBO</name>
<feature type="region of interest" description="Disordered" evidence="1">
    <location>
        <begin position="105"/>
        <end position="178"/>
    </location>
</feature>
<evidence type="ECO:0000313" key="2">
    <source>
        <dbReference type="EMBL" id="PUU77999.1"/>
    </source>
</evidence>
<organism evidence="2 3">
    <name type="scientific">Tuber borchii</name>
    <name type="common">White truffle</name>
    <dbReference type="NCBI Taxonomy" id="42251"/>
    <lineage>
        <taxon>Eukaryota</taxon>
        <taxon>Fungi</taxon>
        <taxon>Dikarya</taxon>
        <taxon>Ascomycota</taxon>
        <taxon>Pezizomycotina</taxon>
        <taxon>Pezizomycetes</taxon>
        <taxon>Pezizales</taxon>
        <taxon>Tuberaceae</taxon>
        <taxon>Tuber</taxon>
    </lineage>
</organism>
<dbReference type="EMBL" id="NESQ01000132">
    <property type="protein sequence ID" value="PUU77999.1"/>
    <property type="molecule type" value="Genomic_DNA"/>
</dbReference>
<evidence type="ECO:0000313" key="3">
    <source>
        <dbReference type="Proteomes" id="UP000244722"/>
    </source>
</evidence>
<reference evidence="2 3" key="1">
    <citation type="submission" date="2017-04" db="EMBL/GenBank/DDBJ databases">
        <title>Draft genome sequence of Tuber borchii Vittad., a whitish edible truffle.</title>
        <authorList>
            <consortium name="DOE Joint Genome Institute"/>
            <person name="Murat C."/>
            <person name="Kuo A."/>
            <person name="Barry K.W."/>
            <person name="Clum A."/>
            <person name="Dockter R.B."/>
            <person name="Fauchery L."/>
            <person name="Iotti M."/>
            <person name="Kohler A."/>
            <person name="Labutti K."/>
            <person name="Lindquist E.A."/>
            <person name="Lipzen A."/>
            <person name="Ohm R.A."/>
            <person name="Wang M."/>
            <person name="Grigoriev I.V."/>
            <person name="Zambonelli A."/>
            <person name="Martin F.M."/>
        </authorList>
    </citation>
    <scope>NUCLEOTIDE SEQUENCE [LARGE SCALE GENOMIC DNA]</scope>
    <source>
        <strain evidence="2 3">Tbo3840</strain>
    </source>
</reference>
<protein>
    <submittedName>
        <fullName evidence="2">Uncharacterized protein</fullName>
    </submittedName>
</protein>
<dbReference type="Proteomes" id="UP000244722">
    <property type="component" value="Unassembled WGS sequence"/>
</dbReference>
<dbReference type="AlphaFoldDB" id="A0A2T6ZR82"/>
<feature type="compositionally biased region" description="Polar residues" evidence="1">
    <location>
        <begin position="142"/>
        <end position="168"/>
    </location>
</feature>
<feature type="compositionally biased region" description="Acidic residues" evidence="1">
    <location>
        <begin position="123"/>
        <end position="135"/>
    </location>
</feature>
<feature type="compositionally biased region" description="Low complexity" evidence="1">
    <location>
        <begin position="26"/>
        <end position="42"/>
    </location>
</feature>
<feature type="region of interest" description="Disordered" evidence="1">
    <location>
        <begin position="26"/>
        <end position="77"/>
    </location>
</feature>